<dbReference type="Pfam" id="PF02371">
    <property type="entry name" value="Transposase_20"/>
    <property type="match status" value="1"/>
</dbReference>
<dbReference type="OrthoDB" id="4337860at2"/>
<name>A0A1Q2CZ06_9ACTN</name>
<evidence type="ECO:0000313" key="4">
    <source>
        <dbReference type="EMBL" id="AQP51369.1"/>
    </source>
</evidence>
<dbReference type="InterPro" id="IPR002525">
    <property type="entry name" value="Transp_IS110-like_N"/>
</dbReference>
<dbReference type="PANTHER" id="PTHR33055:SF16">
    <property type="entry name" value="TRANSPOSASE FOR INSERTION SEQUENCE ELEMENT IS1547"/>
    <property type="match status" value="1"/>
</dbReference>
<dbReference type="Pfam" id="PF01548">
    <property type="entry name" value="DEDD_Tnp_IS110"/>
    <property type="match status" value="1"/>
</dbReference>
<dbReference type="GO" id="GO:0004803">
    <property type="term" value="F:transposase activity"/>
    <property type="evidence" value="ECO:0007669"/>
    <property type="project" value="InterPro"/>
</dbReference>
<gene>
    <name evidence="4" type="ORF">BW733_11565</name>
</gene>
<dbReference type="EMBL" id="CP019607">
    <property type="protein sequence ID" value="AQP51369.1"/>
    <property type="molecule type" value="Genomic_DNA"/>
</dbReference>
<dbReference type="KEGG" id="tfa:BW733_11565"/>
<feature type="domain" description="Transposase IS110-like N-terminal" evidence="2">
    <location>
        <begin position="14"/>
        <end position="159"/>
    </location>
</feature>
<dbReference type="AlphaFoldDB" id="A0A1Q2CZ06"/>
<evidence type="ECO:0000259" key="3">
    <source>
        <dbReference type="Pfam" id="PF02371"/>
    </source>
</evidence>
<dbReference type="PANTHER" id="PTHR33055">
    <property type="entry name" value="TRANSPOSASE FOR INSERTION SEQUENCE ELEMENT IS1111A"/>
    <property type="match status" value="1"/>
</dbReference>
<evidence type="ECO:0000313" key="5">
    <source>
        <dbReference type="Proteomes" id="UP000188235"/>
    </source>
</evidence>
<feature type="domain" description="Transposase IS116/IS110/IS902 C-terminal" evidence="3">
    <location>
        <begin position="233"/>
        <end position="316"/>
    </location>
</feature>
<reference evidence="4 5" key="1">
    <citation type="journal article" date="2008" name="Int. J. Syst. Evol. Microbiol.">
        <title>Tessaracoccus flavescens sp. nov., isolated from marine sediment.</title>
        <authorList>
            <person name="Lee D.W."/>
            <person name="Lee S.D."/>
        </authorList>
    </citation>
    <scope>NUCLEOTIDE SEQUENCE [LARGE SCALE GENOMIC DNA]</scope>
    <source>
        <strain evidence="4 5">SST-39T</strain>
    </source>
</reference>
<dbReference type="NCBIfam" id="NF033542">
    <property type="entry name" value="transpos_IS110"/>
    <property type="match status" value="1"/>
</dbReference>
<dbReference type="InterPro" id="IPR047650">
    <property type="entry name" value="Transpos_IS110"/>
</dbReference>
<evidence type="ECO:0000259" key="2">
    <source>
        <dbReference type="Pfam" id="PF01548"/>
    </source>
</evidence>
<organism evidence="4 5">
    <name type="scientific">Tessaracoccus flavescens</name>
    <dbReference type="NCBI Taxonomy" id="399497"/>
    <lineage>
        <taxon>Bacteria</taxon>
        <taxon>Bacillati</taxon>
        <taxon>Actinomycetota</taxon>
        <taxon>Actinomycetes</taxon>
        <taxon>Propionibacteriales</taxon>
        <taxon>Propionibacteriaceae</taxon>
        <taxon>Tessaracoccus</taxon>
    </lineage>
</organism>
<evidence type="ECO:0000256" key="1">
    <source>
        <dbReference type="SAM" id="MobiDB-lite"/>
    </source>
</evidence>
<keyword evidence="5" id="KW-1185">Reference proteome</keyword>
<dbReference type="GO" id="GO:0006313">
    <property type="term" value="P:DNA transposition"/>
    <property type="evidence" value="ECO:0007669"/>
    <property type="project" value="InterPro"/>
</dbReference>
<sequence>MNNDGSKPREVFGGVDTDSNTHHAAVVDPLGRELADREFPATPSGYEALRTWLVGYGQLVMVGVEGTGSYGAGLMRVLAGTGITVVEVDRPDRSARRADGKSDPLDAYAAARAAASGRAAGTPKSRDGIVESIRCLRLVQRSAIKARTQCINQIRALLVNGPTDLRELMRPLTTARMIRTLANLRPGTDLADPGVACRRAVRSLARRHGDLDREVKELHRRLTDLTRQAVPELLERPGVGVQVAAQLLITAGDNPNRLVSEAAFAHLAGVAPVPASSGKRQHRHRLNRGGDRAANNALYTVALVRMRFHQPTRAYVARRTAEGLSKKDIIRCLKRAVAREMFHLLTKPAALSVHAHKPLSSAA</sequence>
<accession>A0A1Q2CZ06</accession>
<dbReference type="InterPro" id="IPR003346">
    <property type="entry name" value="Transposase_20"/>
</dbReference>
<feature type="region of interest" description="Disordered" evidence="1">
    <location>
        <begin position="1"/>
        <end position="23"/>
    </location>
</feature>
<proteinExistence type="predicted"/>
<dbReference type="Proteomes" id="UP000188235">
    <property type="component" value="Chromosome"/>
</dbReference>
<dbReference type="RefSeq" id="WP_077350607.1">
    <property type="nucleotide sequence ID" value="NZ_CP019607.1"/>
</dbReference>
<dbReference type="GO" id="GO:0003677">
    <property type="term" value="F:DNA binding"/>
    <property type="evidence" value="ECO:0007669"/>
    <property type="project" value="InterPro"/>
</dbReference>
<feature type="compositionally biased region" description="Basic and acidic residues" evidence="1">
    <location>
        <begin position="1"/>
        <end position="10"/>
    </location>
</feature>
<protein>
    <submittedName>
        <fullName evidence="4">IS110 family transposase</fullName>
    </submittedName>
</protein>